<protein>
    <submittedName>
        <fullName evidence="1">Uncharacterized protein</fullName>
    </submittedName>
</protein>
<organism evidence="1 2">
    <name type="scientific">Bradyrhizobium barranii subsp. apii</name>
    <dbReference type="NCBI Taxonomy" id="2819348"/>
    <lineage>
        <taxon>Bacteria</taxon>
        <taxon>Pseudomonadati</taxon>
        <taxon>Pseudomonadota</taxon>
        <taxon>Alphaproteobacteria</taxon>
        <taxon>Hyphomicrobiales</taxon>
        <taxon>Nitrobacteraceae</taxon>
        <taxon>Bradyrhizobium</taxon>
        <taxon>Bradyrhizobium barranii</taxon>
    </lineage>
</organism>
<evidence type="ECO:0000313" key="2">
    <source>
        <dbReference type="Proteomes" id="UP000551709"/>
    </source>
</evidence>
<dbReference type="AlphaFoldDB" id="A0A8T5VGA8"/>
<reference evidence="1" key="1">
    <citation type="journal article" date="2017" name="Syst. Appl. Microbiol.">
        <title>Soybeans inoculated with root zone soils of Canadian native legumes harbour diverse and novel Bradyrhizobium spp. that possess agricultural potential.</title>
        <authorList>
            <person name="Bromfield E.S.P."/>
            <person name="Cloutier S."/>
            <person name="Tambong J.T."/>
            <person name="Tran Thi T.V."/>
        </authorList>
    </citation>
    <scope>NUCLEOTIDE SEQUENCE</scope>
    <source>
        <strain evidence="1">1S5</strain>
    </source>
</reference>
<gene>
    <name evidence="1" type="ORF">HAP41_0000016055</name>
</gene>
<dbReference type="EMBL" id="CP096255">
    <property type="protein sequence ID" value="UPT90315.1"/>
    <property type="molecule type" value="Genomic_DNA"/>
</dbReference>
<proteinExistence type="predicted"/>
<accession>A0A8T5VGA8</accession>
<evidence type="ECO:0000313" key="1">
    <source>
        <dbReference type="EMBL" id="UPT90315.1"/>
    </source>
</evidence>
<dbReference type="Proteomes" id="UP000551709">
    <property type="component" value="Chromosome"/>
</dbReference>
<name>A0A8T5VGA8_9BRAD</name>
<reference evidence="1" key="2">
    <citation type="submission" date="2022-04" db="EMBL/GenBank/DDBJ databases">
        <authorList>
            <person name="Bromfield E.S.P."/>
            <person name="Cloutier S."/>
        </authorList>
    </citation>
    <scope>NUCLEOTIDE SEQUENCE</scope>
    <source>
        <strain evidence="1">1S5</strain>
    </source>
</reference>
<dbReference type="RefSeq" id="WP_166099933.1">
    <property type="nucleotide sequence ID" value="NZ_CP096255.1"/>
</dbReference>
<sequence length="90" mass="9649">MIDLTVIFPTIRGTLFRFMPGRYAEAASWVSMALQDNPDYQPGLRIAAPSNAMARRIAASRAAGMTIAARDFARGNEDRMTSASGPSGPS</sequence>